<dbReference type="PROSITE" id="PS51007">
    <property type="entry name" value="CYTC"/>
    <property type="match status" value="2"/>
</dbReference>
<keyword evidence="7 19" id="KW-0349">Heme</keyword>
<keyword evidence="10 19" id="KW-0479">Metal-binding</keyword>
<keyword evidence="11" id="KW-0677">Repeat</keyword>
<dbReference type="PANTHER" id="PTHR33751">
    <property type="entry name" value="CBB3-TYPE CYTOCHROME C OXIDASE SUBUNIT FIXP"/>
    <property type="match status" value="1"/>
</dbReference>
<sequence length="313" mass="33975">MADKKRIDEPTGTQTVGHEWDGIEELDTPMPRWWLIIFYATVVFAIVYTILYPAWPMIDRATAGVLGWTSHGQLEEQLAEDRAERAPVMAALAVTPVEKLLGKPELLETAIQGGRSAFLVNCVQCHGSGAAGSKGYPNLNDDNWLWGGDIAAIEKTLIDGIRQPGHDETRMSQMPAFGRDGLLSSDEIKDLVSYVRFVSGQEPASESAQRGRPLFENNCAVCHGADAKGDRQFGAPNLTDAIWLYGGDRNTITDTIHNSRYGIMPAWGDRLDPVTIKMLAAYVHSLGGGEASPVPEAETAPAPDESEGNVVAE</sequence>
<dbReference type="InterPro" id="IPR036909">
    <property type="entry name" value="Cyt_c-like_dom_sf"/>
</dbReference>
<feature type="binding site" description="covalent" evidence="21">
    <location>
        <position position="122"/>
    </location>
    <ligand>
        <name>heme c</name>
        <dbReference type="ChEBI" id="CHEBI:61717"/>
        <label>1</label>
    </ligand>
</feature>
<dbReference type="PANTHER" id="PTHR33751:SF1">
    <property type="entry name" value="CBB3-TYPE CYTOCHROME C OXIDASE SUBUNIT FIXP"/>
    <property type="match status" value="1"/>
</dbReference>
<comment type="cofactor">
    <cofactor evidence="19 21">
        <name>heme c</name>
        <dbReference type="ChEBI" id="CHEBI:61717"/>
    </cofactor>
    <text evidence="19 21">Binds 2 heme C groups per subunit.</text>
</comment>
<dbReference type="InterPro" id="IPR038414">
    <property type="entry name" value="CcoP_N_sf"/>
</dbReference>
<dbReference type="GO" id="GO:0009055">
    <property type="term" value="F:electron transfer activity"/>
    <property type="evidence" value="ECO:0007669"/>
    <property type="project" value="InterPro"/>
</dbReference>
<keyword evidence="14 23" id="KW-1133">Transmembrane helix</keyword>
<evidence type="ECO:0000256" key="12">
    <source>
        <dbReference type="ARBA" id="ARBA00022781"/>
    </source>
</evidence>
<dbReference type="PRINTS" id="PR00605">
    <property type="entry name" value="CYTCHROMECIC"/>
</dbReference>
<dbReference type="InterPro" id="IPR008168">
    <property type="entry name" value="Cyt_C_IC"/>
</dbReference>
<dbReference type="GO" id="GO:0016491">
    <property type="term" value="F:oxidoreductase activity"/>
    <property type="evidence" value="ECO:0007669"/>
    <property type="project" value="UniProtKB-KW"/>
</dbReference>
<feature type="binding site" description="axial binding residue" evidence="20">
    <location>
        <position position="264"/>
    </location>
    <ligand>
        <name>heme c</name>
        <dbReference type="ChEBI" id="CHEBI:61717"/>
        <label>1</label>
    </ligand>
    <ligandPart>
        <name>Fe</name>
        <dbReference type="ChEBI" id="CHEBI:18248"/>
    </ligandPart>
</feature>
<dbReference type="UniPathway" id="UPA00705"/>
<name>A0A6G6Y9C0_9SPHN</name>
<dbReference type="NCBIfam" id="TIGR00782">
    <property type="entry name" value="ccoP"/>
    <property type="match status" value="1"/>
</dbReference>
<evidence type="ECO:0000256" key="11">
    <source>
        <dbReference type="ARBA" id="ARBA00022737"/>
    </source>
</evidence>
<comment type="subcellular location">
    <subcellularLocation>
        <location evidence="1 19">Cell inner membrane</location>
    </subcellularLocation>
</comment>
<evidence type="ECO:0000256" key="21">
    <source>
        <dbReference type="PIRSR" id="PIRSR000006-2"/>
    </source>
</evidence>
<evidence type="ECO:0000256" key="2">
    <source>
        <dbReference type="ARBA" id="ARBA00004673"/>
    </source>
</evidence>
<feature type="binding site" description="axial binding residue" evidence="20">
    <location>
        <position position="126"/>
    </location>
    <ligand>
        <name>heme c</name>
        <dbReference type="ChEBI" id="CHEBI:61717"/>
        <label>1</label>
    </ligand>
    <ligandPart>
        <name>Fe</name>
        <dbReference type="ChEBI" id="CHEBI:18248"/>
    </ligandPart>
</feature>
<dbReference type="GO" id="GO:1902600">
    <property type="term" value="P:proton transmembrane transport"/>
    <property type="evidence" value="ECO:0007669"/>
    <property type="project" value="UniProtKB-KW"/>
</dbReference>
<evidence type="ECO:0000256" key="3">
    <source>
        <dbReference type="ARBA" id="ARBA00006113"/>
    </source>
</evidence>
<feature type="domain" description="Cytochrome c" evidence="24">
    <location>
        <begin position="109"/>
        <end position="199"/>
    </location>
</feature>
<evidence type="ECO:0000256" key="4">
    <source>
        <dbReference type="ARBA" id="ARBA00022448"/>
    </source>
</evidence>
<feature type="binding site" description="covalent" evidence="21">
    <location>
        <position position="125"/>
    </location>
    <ligand>
        <name>heme c</name>
        <dbReference type="ChEBI" id="CHEBI:61717"/>
        <label>1</label>
    </ligand>
</feature>
<keyword evidence="9 23" id="KW-0812">Transmembrane</keyword>
<keyword evidence="12 19" id="KW-0375">Hydrogen ion transport</keyword>
<dbReference type="Pfam" id="PF13442">
    <property type="entry name" value="Cytochrome_CBB3"/>
    <property type="match status" value="2"/>
</dbReference>
<feature type="domain" description="Cytochrome c" evidence="24">
    <location>
        <begin position="206"/>
        <end position="287"/>
    </location>
</feature>
<evidence type="ECO:0000256" key="23">
    <source>
        <dbReference type="SAM" id="Phobius"/>
    </source>
</evidence>
<keyword evidence="16 19" id="KW-0408">Iron</keyword>
<dbReference type="GO" id="GO:0005886">
    <property type="term" value="C:plasma membrane"/>
    <property type="evidence" value="ECO:0007669"/>
    <property type="project" value="UniProtKB-SubCell"/>
</dbReference>
<evidence type="ECO:0000256" key="18">
    <source>
        <dbReference type="ARBA" id="ARBA00023136"/>
    </source>
</evidence>
<dbReference type="GO" id="GO:0020037">
    <property type="term" value="F:heme binding"/>
    <property type="evidence" value="ECO:0007669"/>
    <property type="project" value="InterPro"/>
</dbReference>
<evidence type="ECO:0000256" key="15">
    <source>
        <dbReference type="ARBA" id="ARBA00023002"/>
    </source>
</evidence>
<keyword evidence="26" id="KW-1185">Reference proteome</keyword>
<evidence type="ECO:0000256" key="7">
    <source>
        <dbReference type="ARBA" id="ARBA00022617"/>
    </source>
</evidence>
<protein>
    <recommendedName>
        <fullName evidence="19">Cbb3-type cytochrome c oxidase subunit</fullName>
    </recommendedName>
</protein>
<organism evidence="25 26">
    <name type="scientific">Stakelama tenebrarum</name>
    <dbReference type="NCBI Taxonomy" id="2711215"/>
    <lineage>
        <taxon>Bacteria</taxon>
        <taxon>Pseudomonadati</taxon>
        <taxon>Pseudomonadota</taxon>
        <taxon>Alphaproteobacteria</taxon>
        <taxon>Sphingomonadales</taxon>
        <taxon>Sphingomonadaceae</taxon>
        <taxon>Stakelama</taxon>
    </lineage>
</organism>
<evidence type="ECO:0000256" key="20">
    <source>
        <dbReference type="PIRSR" id="PIRSR000006-1"/>
    </source>
</evidence>
<dbReference type="EMBL" id="CP049109">
    <property type="protein sequence ID" value="QIG81534.1"/>
    <property type="molecule type" value="Genomic_DNA"/>
</dbReference>
<keyword evidence="8 19" id="KW-0679">Respiratory chain</keyword>
<evidence type="ECO:0000256" key="6">
    <source>
        <dbReference type="ARBA" id="ARBA00022519"/>
    </source>
</evidence>
<dbReference type="SUPFAM" id="SSF46626">
    <property type="entry name" value="Cytochrome c"/>
    <property type="match status" value="2"/>
</dbReference>
<comment type="similarity">
    <text evidence="3 19">Belongs to the CcoP / FixP family.</text>
</comment>
<comment type="subunit">
    <text evidence="19">Component of the cbb3-type cytochrome c oxidase.</text>
</comment>
<evidence type="ECO:0000256" key="9">
    <source>
        <dbReference type="ARBA" id="ARBA00022692"/>
    </source>
</evidence>
<evidence type="ECO:0000256" key="17">
    <source>
        <dbReference type="ARBA" id="ARBA00023065"/>
    </source>
</evidence>
<dbReference type="KEGG" id="spzr:G5C33_18240"/>
<evidence type="ECO:0000256" key="13">
    <source>
        <dbReference type="ARBA" id="ARBA00022982"/>
    </source>
</evidence>
<evidence type="ECO:0000256" key="14">
    <source>
        <dbReference type="ARBA" id="ARBA00022989"/>
    </source>
</evidence>
<dbReference type="PIRSF" id="PIRSF000006">
    <property type="entry name" value="Cbb3-Cox_fixP"/>
    <property type="match status" value="1"/>
</dbReference>
<dbReference type="AlphaFoldDB" id="A0A6G6Y9C0"/>
<feature type="transmembrane region" description="Helical" evidence="23">
    <location>
        <begin position="33"/>
        <end position="51"/>
    </location>
</feature>
<accession>A0A6G6Y9C0</accession>
<feature type="region of interest" description="Disordered" evidence="22">
    <location>
        <begin position="290"/>
        <end position="313"/>
    </location>
</feature>
<reference evidence="25 26" key="1">
    <citation type="submission" date="2020-02" db="EMBL/GenBank/DDBJ databases">
        <authorList>
            <person name="Zheng R.K."/>
            <person name="Sun C.M."/>
        </authorList>
    </citation>
    <scope>NUCLEOTIDE SEQUENCE [LARGE SCALE GENOMIC DNA]</scope>
    <source>
        <strain evidence="26">zrk23</strain>
    </source>
</reference>
<evidence type="ECO:0000313" key="26">
    <source>
        <dbReference type="Proteomes" id="UP000501568"/>
    </source>
</evidence>
<evidence type="ECO:0000256" key="5">
    <source>
        <dbReference type="ARBA" id="ARBA00022475"/>
    </source>
</evidence>
<proteinExistence type="inferred from homology"/>
<evidence type="ECO:0000256" key="8">
    <source>
        <dbReference type="ARBA" id="ARBA00022660"/>
    </source>
</evidence>
<evidence type="ECO:0000256" key="19">
    <source>
        <dbReference type="PIRNR" id="PIRNR000006"/>
    </source>
</evidence>
<dbReference type="InterPro" id="IPR032858">
    <property type="entry name" value="CcoP_N"/>
</dbReference>
<dbReference type="RefSeq" id="WP_165328461.1">
    <property type="nucleotide sequence ID" value="NZ_CP049109.1"/>
</dbReference>
<keyword evidence="13 19" id="KW-0249">Electron transport</keyword>
<gene>
    <name evidence="25" type="primary">ccoP</name>
    <name evidence="25" type="ORF">G5C33_18240</name>
</gene>
<keyword evidence="17 19" id="KW-0406">Ion transport</keyword>
<dbReference type="InterPro" id="IPR004678">
    <property type="entry name" value="Cyt_c_oxidase_cbb3_su3"/>
</dbReference>
<dbReference type="InterPro" id="IPR009056">
    <property type="entry name" value="Cyt_c-like_dom"/>
</dbReference>
<dbReference type="Gene3D" id="1.10.760.10">
    <property type="entry name" value="Cytochrome c-like domain"/>
    <property type="match status" value="2"/>
</dbReference>
<feature type="binding site" description="covalent" evidence="21">
    <location>
        <position position="219"/>
    </location>
    <ligand>
        <name>heme c</name>
        <dbReference type="ChEBI" id="CHEBI:61717"/>
        <label>2</label>
    </ligand>
</feature>
<evidence type="ECO:0000256" key="16">
    <source>
        <dbReference type="ARBA" id="ARBA00023004"/>
    </source>
</evidence>
<dbReference type="GO" id="GO:0005506">
    <property type="term" value="F:iron ion binding"/>
    <property type="evidence" value="ECO:0007669"/>
    <property type="project" value="InterPro"/>
</dbReference>
<evidence type="ECO:0000313" key="25">
    <source>
        <dbReference type="EMBL" id="QIG81534.1"/>
    </source>
</evidence>
<comment type="function">
    <text evidence="19">C-type cytochrome. Part of the cbb3-type cytochrome c oxidase complex.</text>
</comment>
<keyword evidence="5 19" id="KW-1003">Cell membrane</keyword>
<evidence type="ECO:0000256" key="22">
    <source>
        <dbReference type="SAM" id="MobiDB-lite"/>
    </source>
</evidence>
<comment type="pathway">
    <text evidence="2 19">Energy metabolism; oxidative phosphorylation.</text>
</comment>
<dbReference type="InterPro" id="IPR050597">
    <property type="entry name" value="Cytochrome_c_Oxidase_Subunit"/>
</dbReference>
<dbReference type="Proteomes" id="UP000501568">
    <property type="component" value="Chromosome"/>
</dbReference>
<evidence type="ECO:0000256" key="10">
    <source>
        <dbReference type="ARBA" id="ARBA00022723"/>
    </source>
</evidence>
<evidence type="ECO:0000256" key="1">
    <source>
        <dbReference type="ARBA" id="ARBA00004533"/>
    </source>
</evidence>
<keyword evidence="18 19" id="KW-0472">Membrane</keyword>
<dbReference type="GO" id="GO:0006119">
    <property type="term" value="P:oxidative phosphorylation"/>
    <property type="evidence" value="ECO:0007669"/>
    <property type="project" value="UniProtKB-UniPathway"/>
</dbReference>
<feature type="binding site" description="covalent" evidence="21">
    <location>
        <position position="222"/>
    </location>
    <ligand>
        <name>heme c</name>
        <dbReference type="ChEBI" id="CHEBI:61717"/>
        <label>2</label>
    </ligand>
</feature>
<evidence type="ECO:0000259" key="24">
    <source>
        <dbReference type="PROSITE" id="PS51007"/>
    </source>
</evidence>
<feature type="binding site" description="axial binding residue" evidence="20">
    <location>
        <position position="174"/>
    </location>
    <ligand>
        <name>heme c</name>
        <dbReference type="ChEBI" id="CHEBI:61717"/>
        <label>2</label>
    </ligand>
    <ligandPart>
        <name>Fe</name>
        <dbReference type="ChEBI" id="CHEBI:18248"/>
    </ligandPart>
</feature>
<dbReference type="Gene3D" id="6.10.280.130">
    <property type="match status" value="1"/>
</dbReference>
<dbReference type="Pfam" id="PF14715">
    <property type="entry name" value="FixP_N"/>
    <property type="match status" value="1"/>
</dbReference>
<keyword evidence="4 19" id="KW-0813">Transport</keyword>
<feature type="binding site" description="axial binding residue" evidence="20">
    <location>
        <position position="223"/>
    </location>
    <ligand>
        <name>heme c</name>
        <dbReference type="ChEBI" id="CHEBI:61717"/>
        <label>2</label>
    </ligand>
    <ligandPart>
        <name>Fe</name>
        <dbReference type="ChEBI" id="CHEBI:18248"/>
    </ligandPart>
</feature>
<keyword evidence="6 19" id="KW-0997">Cell inner membrane</keyword>
<keyword evidence="15 19" id="KW-0560">Oxidoreductase</keyword>